<protein>
    <submittedName>
        <fullName evidence="2">Uncharacterized protein</fullName>
    </submittedName>
</protein>
<feature type="region of interest" description="Disordered" evidence="1">
    <location>
        <begin position="159"/>
        <end position="208"/>
    </location>
</feature>
<evidence type="ECO:0000313" key="3">
    <source>
        <dbReference type="Proteomes" id="UP000054018"/>
    </source>
</evidence>
<feature type="compositionally biased region" description="Low complexity" evidence="1">
    <location>
        <begin position="160"/>
        <end position="173"/>
    </location>
</feature>
<keyword evidence="3" id="KW-1185">Reference proteome</keyword>
<proteinExistence type="predicted"/>
<sequence>MWVDDVIVNSPVLPCGRSTPPLPIAVECESETEARSLYRIFLPTLSTLSPKSSPSDILTAFQHSDGIRNFFPNGTRDFYAVAIGAPTGIHRTRTGTENSKGSFAYHSYRHTQSFWEALAFMVVKGQEMRMPPLLTSMELAEESHGGVISLEEAFDRNLHLGSSSPTLGTTTPTDSLRSSLSHDRCHDDPVSPPRYAPEADHTNPRASSSATPIVYIHVRNLSGVVSSQHHVTRPSPEATAQARRLGEDGARYVLAHGYLPSDIATIVQIYRRNNSKESFALQLAALGMALAEATYLGDLIYL</sequence>
<name>A0A0C9XH86_9AGAM</name>
<dbReference type="HOGENOM" id="CLU_079696_0_0_1"/>
<evidence type="ECO:0000313" key="2">
    <source>
        <dbReference type="EMBL" id="KIK11680.1"/>
    </source>
</evidence>
<accession>A0A0C9XH86</accession>
<reference evidence="3" key="2">
    <citation type="submission" date="2015-01" db="EMBL/GenBank/DDBJ databases">
        <title>Evolutionary Origins and Diversification of the Mycorrhizal Mutualists.</title>
        <authorList>
            <consortium name="DOE Joint Genome Institute"/>
            <consortium name="Mycorrhizal Genomics Consortium"/>
            <person name="Kohler A."/>
            <person name="Kuo A."/>
            <person name="Nagy L.G."/>
            <person name="Floudas D."/>
            <person name="Copeland A."/>
            <person name="Barry K.W."/>
            <person name="Cichocki N."/>
            <person name="Veneault-Fourrey C."/>
            <person name="LaButti K."/>
            <person name="Lindquist E.A."/>
            <person name="Lipzen A."/>
            <person name="Lundell T."/>
            <person name="Morin E."/>
            <person name="Murat C."/>
            <person name="Riley R."/>
            <person name="Ohm R."/>
            <person name="Sun H."/>
            <person name="Tunlid A."/>
            <person name="Henrissat B."/>
            <person name="Grigoriev I.V."/>
            <person name="Hibbett D.S."/>
            <person name="Martin F."/>
        </authorList>
    </citation>
    <scope>NUCLEOTIDE SEQUENCE [LARGE SCALE GENOMIC DNA]</scope>
    <source>
        <strain evidence="3">441</strain>
    </source>
</reference>
<gene>
    <name evidence="2" type="ORF">PISMIDRAFT_19327</name>
</gene>
<dbReference type="OrthoDB" id="2671422at2759"/>
<dbReference type="EMBL" id="KN834173">
    <property type="protein sequence ID" value="KIK11680.1"/>
    <property type="molecule type" value="Genomic_DNA"/>
</dbReference>
<reference evidence="2 3" key="1">
    <citation type="submission" date="2014-04" db="EMBL/GenBank/DDBJ databases">
        <authorList>
            <consortium name="DOE Joint Genome Institute"/>
            <person name="Kuo A."/>
            <person name="Kohler A."/>
            <person name="Costa M.D."/>
            <person name="Nagy L.G."/>
            <person name="Floudas D."/>
            <person name="Copeland A."/>
            <person name="Barry K.W."/>
            <person name="Cichocki N."/>
            <person name="Veneault-Fourrey C."/>
            <person name="LaButti K."/>
            <person name="Lindquist E.A."/>
            <person name="Lipzen A."/>
            <person name="Lundell T."/>
            <person name="Morin E."/>
            <person name="Murat C."/>
            <person name="Sun H."/>
            <person name="Tunlid A."/>
            <person name="Henrissat B."/>
            <person name="Grigoriev I.V."/>
            <person name="Hibbett D.S."/>
            <person name="Martin F."/>
            <person name="Nordberg H.P."/>
            <person name="Cantor M.N."/>
            <person name="Hua S.X."/>
        </authorList>
    </citation>
    <scope>NUCLEOTIDE SEQUENCE [LARGE SCALE GENOMIC DNA]</scope>
    <source>
        <strain evidence="2 3">441</strain>
    </source>
</reference>
<dbReference type="AlphaFoldDB" id="A0A0C9XH86"/>
<evidence type="ECO:0000256" key="1">
    <source>
        <dbReference type="SAM" id="MobiDB-lite"/>
    </source>
</evidence>
<dbReference type="Proteomes" id="UP000054018">
    <property type="component" value="Unassembled WGS sequence"/>
</dbReference>
<organism evidence="2 3">
    <name type="scientific">Pisolithus microcarpus 441</name>
    <dbReference type="NCBI Taxonomy" id="765257"/>
    <lineage>
        <taxon>Eukaryota</taxon>
        <taxon>Fungi</taxon>
        <taxon>Dikarya</taxon>
        <taxon>Basidiomycota</taxon>
        <taxon>Agaricomycotina</taxon>
        <taxon>Agaricomycetes</taxon>
        <taxon>Agaricomycetidae</taxon>
        <taxon>Boletales</taxon>
        <taxon>Sclerodermatineae</taxon>
        <taxon>Pisolithaceae</taxon>
        <taxon>Pisolithus</taxon>
    </lineage>
</organism>
<feature type="compositionally biased region" description="Basic and acidic residues" evidence="1">
    <location>
        <begin position="180"/>
        <end position="189"/>
    </location>
</feature>